<evidence type="ECO:0000256" key="5">
    <source>
        <dbReference type="ARBA" id="ARBA00022771"/>
    </source>
</evidence>
<keyword evidence="9" id="KW-0804">Transcription</keyword>
<dbReference type="PROSITE" id="PS50157">
    <property type="entry name" value="ZINC_FINGER_C2H2_2"/>
    <property type="match status" value="2"/>
</dbReference>
<evidence type="ECO:0000259" key="12">
    <source>
        <dbReference type="PROSITE" id="PS50157"/>
    </source>
</evidence>
<comment type="caution">
    <text evidence="13">The sequence shown here is derived from an EMBL/GenBank/DDBJ whole genome shotgun (WGS) entry which is preliminary data.</text>
</comment>
<dbReference type="GO" id="GO:0000981">
    <property type="term" value="F:DNA-binding transcription factor activity, RNA polymerase II-specific"/>
    <property type="evidence" value="ECO:0007669"/>
    <property type="project" value="TreeGrafter"/>
</dbReference>
<organism evidence="13 14">
    <name type="scientific">Tropilaelaps mercedesae</name>
    <dbReference type="NCBI Taxonomy" id="418985"/>
    <lineage>
        <taxon>Eukaryota</taxon>
        <taxon>Metazoa</taxon>
        <taxon>Ecdysozoa</taxon>
        <taxon>Arthropoda</taxon>
        <taxon>Chelicerata</taxon>
        <taxon>Arachnida</taxon>
        <taxon>Acari</taxon>
        <taxon>Parasitiformes</taxon>
        <taxon>Mesostigmata</taxon>
        <taxon>Gamasina</taxon>
        <taxon>Dermanyssoidea</taxon>
        <taxon>Laelapidae</taxon>
        <taxon>Tropilaelaps</taxon>
    </lineage>
</organism>
<evidence type="ECO:0000256" key="3">
    <source>
        <dbReference type="ARBA" id="ARBA00022723"/>
    </source>
</evidence>
<evidence type="ECO:0000313" key="13">
    <source>
        <dbReference type="EMBL" id="OQR69952.1"/>
    </source>
</evidence>
<evidence type="ECO:0000256" key="1">
    <source>
        <dbReference type="ARBA" id="ARBA00004123"/>
    </source>
</evidence>
<keyword evidence="6" id="KW-0862">Zinc</keyword>
<sequence>MWYQESFEVIPTPFDTLPPGPSSIPPLTAHQQSSLDRRTCPICFKRFYNAHKVTVHLRTHTNERPFQCPLCDYRAAQKVTLQTHMKRHNRQLQLQQHRHLL</sequence>
<keyword evidence="10" id="KW-0539">Nucleus</keyword>
<dbReference type="Proteomes" id="UP000192247">
    <property type="component" value="Unassembled WGS sequence"/>
</dbReference>
<dbReference type="InterPro" id="IPR036236">
    <property type="entry name" value="Znf_C2H2_sf"/>
</dbReference>
<name>A0A1V9X9F2_9ACAR</name>
<evidence type="ECO:0000256" key="11">
    <source>
        <dbReference type="PROSITE-ProRule" id="PRU00042"/>
    </source>
</evidence>
<dbReference type="GO" id="GO:0005634">
    <property type="term" value="C:nucleus"/>
    <property type="evidence" value="ECO:0007669"/>
    <property type="project" value="UniProtKB-SubCell"/>
</dbReference>
<evidence type="ECO:0000256" key="2">
    <source>
        <dbReference type="ARBA" id="ARBA00006991"/>
    </source>
</evidence>
<keyword evidence="14" id="KW-1185">Reference proteome</keyword>
<feature type="domain" description="C2H2-type" evidence="12">
    <location>
        <begin position="66"/>
        <end position="93"/>
    </location>
</feature>
<keyword evidence="5 11" id="KW-0863">Zinc-finger</keyword>
<dbReference type="STRING" id="418985.A0A1V9X9F2"/>
<evidence type="ECO:0000256" key="8">
    <source>
        <dbReference type="ARBA" id="ARBA00023125"/>
    </source>
</evidence>
<proteinExistence type="inferred from homology"/>
<dbReference type="FunFam" id="3.30.160.60:FF:002069">
    <property type="entry name" value="Uncharacterized protein"/>
    <property type="match status" value="1"/>
</dbReference>
<evidence type="ECO:0000256" key="6">
    <source>
        <dbReference type="ARBA" id="ARBA00022833"/>
    </source>
</evidence>
<evidence type="ECO:0000256" key="4">
    <source>
        <dbReference type="ARBA" id="ARBA00022737"/>
    </source>
</evidence>
<keyword evidence="7" id="KW-0805">Transcription regulation</keyword>
<keyword evidence="3" id="KW-0479">Metal-binding</keyword>
<protein>
    <submittedName>
        <fullName evidence="13">Zinc finger protein-like</fullName>
    </submittedName>
</protein>
<dbReference type="GO" id="GO:0008270">
    <property type="term" value="F:zinc ion binding"/>
    <property type="evidence" value="ECO:0007669"/>
    <property type="project" value="UniProtKB-KW"/>
</dbReference>
<dbReference type="Gene3D" id="3.30.160.60">
    <property type="entry name" value="Classic Zinc Finger"/>
    <property type="match status" value="2"/>
</dbReference>
<dbReference type="SUPFAM" id="SSF57667">
    <property type="entry name" value="beta-beta-alpha zinc fingers"/>
    <property type="match status" value="1"/>
</dbReference>
<dbReference type="PANTHER" id="PTHR45925">
    <property type="entry name" value="ZINC FINGER PROTEIN"/>
    <property type="match status" value="1"/>
</dbReference>
<evidence type="ECO:0000313" key="14">
    <source>
        <dbReference type="Proteomes" id="UP000192247"/>
    </source>
</evidence>
<dbReference type="GO" id="GO:0000978">
    <property type="term" value="F:RNA polymerase II cis-regulatory region sequence-specific DNA binding"/>
    <property type="evidence" value="ECO:0007669"/>
    <property type="project" value="TreeGrafter"/>
</dbReference>
<dbReference type="InterPro" id="IPR013087">
    <property type="entry name" value="Znf_C2H2_type"/>
</dbReference>
<accession>A0A1V9X9F2</accession>
<dbReference type="OrthoDB" id="6492897at2759"/>
<keyword evidence="4" id="KW-0677">Repeat</keyword>
<dbReference type="EMBL" id="MNPL01019263">
    <property type="protein sequence ID" value="OQR69952.1"/>
    <property type="molecule type" value="Genomic_DNA"/>
</dbReference>
<reference evidence="13 14" key="1">
    <citation type="journal article" date="2017" name="Gigascience">
        <title>Draft genome of the honey bee ectoparasitic mite, Tropilaelaps mercedesae, is shaped by the parasitic life history.</title>
        <authorList>
            <person name="Dong X."/>
            <person name="Armstrong S.D."/>
            <person name="Xia D."/>
            <person name="Makepeace B.L."/>
            <person name="Darby A.C."/>
            <person name="Kadowaki T."/>
        </authorList>
    </citation>
    <scope>NUCLEOTIDE SEQUENCE [LARGE SCALE GENOMIC DNA]</scope>
    <source>
        <strain evidence="13">Wuxi-XJTLU</strain>
    </source>
</reference>
<dbReference type="InterPro" id="IPR051967">
    <property type="entry name" value="Krueppel_C2H2-ZF"/>
</dbReference>
<comment type="subcellular location">
    <subcellularLocation>
        <location evidence="1">Nucleus</location>
    </subcellularLocation>
</comment>
<evidence type="ECO:0000256" key="7">
    <source>
        <dbReference type="ARBA" id="ARBA00023015"/>
    </source>
</evidence>
<dbReference type="PROSITE" id="PS00028">
    <property type="entry name" value="ZINC_FINGER_C2H2_1"/>
    <property type="match status" value="1"/>
</dbReference>
<comment type="similarity">
    <text evidence="2">Belongs to the krueppel C2H2-type zinc-finger protein family.</text>
</comment>
<feature type="domain" description="C2H2-type" evidence="12">
    <location>
        <begin position="38"/>
        <end position="65"/>
    </location>
</feature>
<dbReference type="SMART" id="SM00355">
    <property type="entry name" value="ZnF_C2H2"/>
    <property type="match status" value="2"/>
</dbReference>
<evidence type="ECO:0000256" key="9">
    <source>
        <dbReference type="ARBA" id="ARBA00023163"/>
    </source>
</evidence>
<dbReference type="InParanoid" id="A0A1V9X9F2"/>
<dbReference type="Pfam" id="PF00096">
    <property type="entry name" value="zf-C2H2"/>
    <property type="match status" value="2"/>
</dbReference>
<dbReference type="AlphaFoldDB" id="A0A1V9X9F2"/>
<keyword evidence="8" id="KW-0238">DNA-binding</keyword>
<gene>
    <name evidence="13" type="ORF">BIW11_11951</name>
</gene>
<evidence type="ECO:0000256" key="10">
    <source>
        <dbReference type="ARBA" id="ARBA00023242"/>
    </source>
</evidence>